<dbReference type="AlphaFoldDB" id="A0A455SI10"/>
<protein>
    <submittedName>
        <fullName evidence="5">Helix-turn-helix transcriptional regulator</fullName>
    </submittedName>
</protein>
<dbReference type="Pfam" id="PF13191">
    <property type="entry name" value="AAA_16"/>
    <property type="match status" value="1"/>
</dbReference>
<dbReference type="InterPro" id="IPR011990">
    <property type="entry name" value="TPR-like_helical_dom_sf"/>
</dbReference>
<name>A0A455SI10_9CHLR</name>
<dbReference type="InterPro" id="IPR059106">
    <property type="entry name" value="WHD_MalT"/>
</dbReference>
<dbReference type="Pfam" id="PF00196">
    <property type="entry name" value="GerE"/>
    <property type="match status" value="1"/>
</dbReference>
<dbReference type="GO" id="GO:0003677">
    <property type="term" value="F:DNA binding"/>
    <property type="evidence" value="ECO:0007669"/>
    <property type="project" value="UniProtKB-KW"/>
</dbReference>
<evidence type="ECO:0000256" key="2">
    <source>
        <dbReference type="ARBA" id="ARBA00023125"/>
    </source>
</evidence>
<dbReference type="PROSITE" id="PS00622">
    <property type="entry name" value="HTH_LUXR_1"/>
    <property type="match status" value="1"/>
</dbReference>
<reference evidence="5" key="1">
    <citation type="submission" date="2018-12" db="EMBL/GenBank/DDBJ databases">
        <title>Novel natural products biosynthetic potential of the class Ktedonobacteria.</title>
        <authorList>
            <person name="Zheng Y."/>
            <person name="Saitou A."/>
            <person name="Wang C.M."/>
            <person name="Toyoda A."/>
            <person name="Minakuchi Y."/>
            <person name="Sekiguchi Y."/>
            <person name="Ueda K."/>
            <person name="Takano H."/>
            <person name="Sakai Y."/>
            <person name="Yokota A."/>
            <person name="Yabe S."/>
        </authorList>
    </citation>
    <scope>NUCLEOTIDE SEQUENCE</scope>
    <source>
        <strain evidence="5">COM3</strain>
    </source>
</reference>
<dbReference type="Pfam" id="PF17874">
    <property type="entry name" value="TPR_MalT"/>
    <property type="match status" value="1"/>
</dbReference>
<dbReference type="SMART" id="SM00421">
    <property type="entry name" value="HTH_LUXR"/>
    <property type="match status" value="1"/>
</dbReference>
<organism evidence="5">
    <name type="scientific">Thermosporothrix sp. COM3</name>
    <dbReference type="NCBI Taxonomy" id="2490863"/>
    <lineage>
        <taxon>Bacteria</taxon>
        <taxon>Bacillati</taxon>
        <taxon>Chloroflexota</taxon>
        <taxon>Ktedonobacteria</taxon>
        <taxon>Ktedonobacterales</taxon>
        <taxon>Thermosporotrichaceae</taxon>
        <taxon>Thermosporothrix</taxon>
    </lineage>
</organism>
<dbReference type="Pfam" id="PF25873">
    <property type="entry name" value="WHD_MalT"/>
    <property type="match status" value="1"/>
</dbReference>
<evidence type="ECO:0000256" key="1">
    <source>
        <dbReference type="ARBA" id="ARBA00023015"/>
    </source>
</evidence>
<dbReference type="Gene3D" id="1.10.10.10">
    <property type="entry name" value="Winged helix-like DNA-binding domain superfamily/Winged helix DNA-binding domain"/>
    <property type="match status" value="1"/>
</dbReference>
<dbReference type="PANTHER" id="PTHR44688:SF16">
    <property type="entry name" value="DNA-BINDING TRANSCRIPTIONAL ACTIVATOR DEVR_DOSR"/>
    <property type="match status" value="1"/>
</dbReference>
<dbReference type="InterPro" id="IPR000792">
    <property type="entry name" value="Tscrpt_reg_LuxR_C"/>
</dbReference>
<keyword evidence="1" id="KW-0805">Transcription regulation</keyword>
<dbReference type="SMART" id="SM00028">
    <property type="entry name" value="TPR"/>
    <property type="match status" value="3"/>
</dbReference>
<dbReference type="SUPFAM" id="SSF52540">
    <property type="entry name" value="P-loop containing nucleoside triphosphate hydrolases"/>
    <property type="match status" value="1"/>
</dbReference>
<dbReference type="PANTHER" id="PTHR44688">
    <property type="entry name" value="DNA-BINDING TRANSCRIPTIONAL ACTIVATOR DEVR_DOSR"/>
    <property type="match status" value="1"/>
</dbReference>
<dbReference type="PRINTS" id="PR00038">
    <property type="entry name" value="HTHLUXR"/>
</dbReference>
<dbReference type="EMBL" id="AP019376">
    <property type="protein sequence ID" value="BBH87008.1"/>
    <property type="molecule type" value="Genomic_DNA"/>
</dbReference>
<dbReference type="Gene3D" id="1.25.40.10">
    <property type="entry name" value="Tetratricopeptide repeat domain"/>
    <property type="match status" value="1"/>
</dbReference>
<dbReference type="InterPro" id="IPR027417">
    <property type="entry name" value="P-loop_NTPase"/>
</dbReference>
<dbReference type="InterPro" id="IPR041617">
    <property type="entry name" value="TPR_MalT"/>
</dbReference>
<dbReference type="SUPFAM" id="SSF46894">
    <property type="entry name" value="C-terminal effector domain of the bipartite response regulators"/>
    <property type="match status" value="1"/>
</dbReference>
<dbReference type="SUPFAM" id="SSF48452">
    <property type="entry name" value="TPR-like"/>
    <property type="match status" value="1"/>
</dbReference>
<sequence>MRWSEEQEGYYVFDQEEHAVLRVDGAPWFSWLNTHTSFSFRGQQGQLSLLKEARPRGEGYWYAYRRQGKRMRKQYLGRSSELTAARLEEVAALLSQACSPNLPSERSEQPPALLLSKFCFPRLSPSLLARPRLMELLRQDSKVILLVAPAGFGKTALARQWIEAQRQETRVAWLSPGPEDDDLIHFWRSMLTSCEYIAGRPGHAARQQLLTEQAFFSESFLKKLLTTFLNDVAAQREHLLLIIDDYHLITSPQVHETLAYLIDGLPPTMRVMLLSRAEPELPLARWRARGELQELHSSELRFSAEERTAFMEQAVPVSLAREQLEMLDRRLEGWPAGFRLLALALQGKHEVREIEQVLAGFSGGHRYLLDYLTLEVLSSLPEERQTFLLCTSLLGRMTGPLCDAVTECRDSEQILREMERSGSFLQALGGEPPWYRYCSFFAEALQTRARQLLSEEEIRRYLWRASVWYERENMPGEAVETALAARAWERAALLMERMLADDACSMLLDRETLLRWQKALPEPVFEAHPGLCVHYAAALLMTLDRRSSAVMAQIEEPLTRAERIYEERGEWGKLGEALSCHAEVARWQGNLPLALDLARKALSFPPEPPMRWRGASVLIVVKGEMEAGRPEEARRLLLQGLQLLGVFHFPGYSFQGVTLLGEMAWLQGRIRQAEQYYQQVLASAQENPVDRIQALLGVAKVFYEWNRLAEAERYAMQALELGRAQVDALGPYFVETGFLFHGELLLACLAQARGELSRAQEMLQRLLASAQERQLTPYCRMVLEQQVRLSLASGNLTFLEDWQALSQDTDDEATLMQREQHDLLRARILIARGQSSEALHLLEAWREDAHAWRRIRSELEVLMLLTLAYAASARLDHAKQTLKAALILAQPEGFQHLFLEKGEVLAAVLRVLFLELREEPLMSYARGLLLAFANRNGEQQAASGSPMALLWGPLTEAEQRVLGLLAGGSTNAEIAATLVVSVNTVKTQVQSIYRKLNVKNRWEASQAAHRLNLL</sequence>
<dbReference type="CDD" id="cd06170">
    <property type="entry name" value="LuxR_C_like"/>
    <property type="match status" value="1"/>
</dbReference>
<feature type="domain" description="HTH luxR-type" evidence="4">
    <location>
        <begin position="947"/>
        <end position="1012"/>
    </location>
</feature>
<keyword evidence="2" id="KW-0238">DNA-binding</keyword>
<dbReference type="GO" id="GO:0006355">
    <property type="term" value="P:regulation of DNA-templated transcription"/>
    <property type="evidence" value="ECO:0007669"/>
    <property type="project" value="InterPro"/>
</dbReference>
<evidence type="ECO:0000313" key="5">
    <source>
        <dbReference type="EMBL" id="BBH87008.1"/>
    </source>
</evidence>
<dbReference type="InterPro" id="IPR016032">
    <property type="entry name" value="Sig_transdc_resp-reg_C-effctor"/>
</dbReference>
<dbReference type="PROSITE" id="PS50043">
    <property type="entry name" value="HTH_LUXR_2"/>
    <property type="match status" value="1"/>
</dbReference>
<gene>
    <name evidence="5" type="primary">malT_8</name>
    <name evidence="5" type="ORF">KTC_17590</name>
</gene>
<accession>A0A455SI10</accession>
<keyword evidence="3" id="KW-0804">Transcription</keyword>
<dbReference type="InterPro" id="IPR041664">
    <property type="entry name" value="AAA_16"/>
</dbReference>
<proteinExistence type="predicted"/>
<dbReference type="InterPro" id="IPR019734">
    <property type="entry name" value="TPR_rpt"/>
</dbReference>
<dbReference type="InterPro" id="IPR036388">
    <property type="entry name" value="WH-like_DNA-bd_sf"/>
</dbReference>
<evidence type="ECO:0000256" key="3">
    <source>
        <dbReference type="ARBA" id="ARBA00023163"/>
    </source>
</evidence>
<evidence type="ECO:0000259" key="4">
    <source>
        <dbReference type="PROSITE" id="PS50043"/>
    </source>
</evidence>
<dbReference type="Gene3D" id="3.40.50.300">
    <property type="entry name" value="P-loop containing nucleotide triphosphate hydrolases"/>
    <property type="match status" value="1"/>
</dbReference>